<gene>
    <name evidence="1" type="ORF">NBRC111893_2047</name>
</gene>
<proteinExistence type="predicted"/>
<sequence>MVFQHFNLFNNLTVGANIMLAPVELKKETSAEATTHAKSSLTWLGWEKNLMQRFNHYPVANNNG</sequence>
<dbReference type="EMBL" id="BEXA01000004">
    <property type="protein sequence ID" value="GAY73901.1"/>
    <property type="molecule type" value="Genomic_DNA"/>
</dbReference>
<dbReference type="Proteomes" id="UP000286974">
    <property type="component" value="Unassembled WGS sequence"/>
</dbReference>
<name>A0A401FNW1_9LACO</name>
<dbReference type="SUPFAM" id="SSF53795">
    <property type="entry name" value="PEP carboxykinase-like"/>
    <property type="match status" value="1"/>
</dbReference>
<comment type="caution">
    <text evidence="1">The sequence shown here is derived from an EMBL/GenBank/DDBJ whole genome shotgun (WGS) entry which is preliminary data.</text>
</comment>
<evidence type="ECO:0000313" key="1">
    <source>
        <dbReference type="EMBL" id="GAY73901.1"/>
    </source>
</evidence>
<keyword evidence="2" id="KW-1185">Reference proteome</keyword>
<protein>
    <submittedName>
        <fullName evidence="1">Uncharacterized protein</fullName>
    </submittedName>
</protein>
<dbReference type="Gene3D" id="3.40.50.300">
    <property type="entry name" value="P-loop containing nucleotide triphosphate hydrolases"/>
    <property type="match status" value="1"/>
</dbReference>
<evidence type="ECO:0000313" key="2">
    <source>
        <dbReference type="Proteomes" id="UP000286974"/>
    </source>
</evidence>
<dbReference type="InterPro" id="IPR027417">
    <property type="entry name" value="P-loop_NTPase"/>
</dbReference>
<reference evidence="1 2" key="1">
    <citation type="submission" date="2017-11" db="EMBL/GenBank/DDBJ databases">
        <title>Draft Genome Sequence of Lactobacillus curieae NBRC 111893 isolated from Koso, a Japanese sugar-Vegetable Fermented Beverage.</title>
        <authorList>
            <person name="Chiou T.Y."/>
            <person name="Oshima K."/>
            <person name="Suda W."/>
            <person name="Hattori M."/>
            <person name="Takahashi T."/>
        </authorList>
    </citation>
    <scope>NUCLEOTIDE SEQUENCE [LARGE SCALE GENOMIC DNA]</scope>
    <source>
        <strain evidence="1 2">NBRC111893</strain>
    </source>
</reference>
<organism evidence="1 2">
    <name type="scientific">Lentilactobacillus kosonis</name>
    <dbReference type="NCBI Taxonomy" id="2810561"/>
    <lineage>
        <taxon>Bacteria</taxon>
        <taxon>Bacillati</taxon>
        <taxon>Bacillota</taxon>
        <taxon>Bacilli</taxon>
        <taxon>Lactobacillales</taxon>
        <taxon>Lactobacillaceae</taxon>
        <taxon>Lentilactobacillus</taxon>
    </lineage>
</organism>
<dbReference type="AlphaFoldDB" id="A0A401FNW1"/>
<accession>A0A401FNW1</accession>